<evidence type="ECO:0000259" key="11">
    <source>
        <dbReference type="PROSITE" id="PS51918"/>
    </source>
</evidence>
<evidence type="ECO:0000256" key="5">
    <source>
        <dbReference type="ARBA" id="ARBA00022723"/>
    </source>
</evidence>
<dbReference type="NCBIfam" id="NF004884">
    <property type="entry name" value="PRK06245.1"/>
    <property type="match status" value="1"/>
</dbReference>
<comment type="function">
    <text evidence="10">Catalyzes the radical-mediated synthesis of 7,8-didemethyl-8-hydroxy-5-deazariboflavin (FO) from 5-amino-5-(4-hydroxybenzyl)-6-(D-ribitylimino)-5,6-dihydrouracil.</text>
</comment>
<dbReference type="InterPro" id="IPR006638">
    <property type="entry name" value="Elp3/MiaA/NifB-like_rSAM"/>
</dbReference>
<dbReference type="GeneID" id="64820125"/>
<dbReference type="EMBL" id="CP058560">
    <property type="protein sequence ID" value="QUH23196.1"/>
    <property type="molecule type" value="Genomic_DNA"/>
</dbReference>
<dbReference type="GO" id="GO:0005506">
    <property type="term" value="F:iron ion binding"/>
    <property type="evidence" value="ECO:0007669"/>
    <property type="project" value="UniProtKB-UniRule"/>
</dbReference>
<evidence type="ECO:0000256" key="6">
    <source>
        <dbReference type="ARBA" id="ARBA00023004"/>
    </source>
</evidence>
<dbReference type="Pfam" id="PF04055">
    <property type="entry name" value="Radical_SAM"/>
    <property type="match status" value="1"/>
</dbReference>
<dbReference type="InterPro" id="IPR058240">
    <property type="entry name" value="rSAM_sf"/>
</dbReference>
<evidence type="ECO:0000256" key="3">
    <source>
        <dbReference type="ARBA" id="ARBA00022485"/>
    </source>
</evidence>
<dbReference type="EC" id="4.3.1.32" evidence="2 10"/>
<evidence type="ECO:0000313" key="13">
    <source>
        <dbReference type="Proteomes" id="UP000681041"/>
    </source>
</evidence>
<dbReference type="InterPro" id="IPR034405">
    <property type="entry name" value="F420"/>
</dbReference>
<dbReference type="SUPFAM" id="SSF102114">
    <property type="entry name" value="Radical SAM enzymes"/>
    <property type="match status" value="1"/>
</dbReference>
<dbReference type="KEGG" id="meme:HYG87_05130"/>
<evidence type="ECO:0000256" key="1">
    <source>
        <dbReference type="ARBA" id="ARBA00004712"/>
    </source>
</evidence>
<comment type="pathway">
    <text evidence="1 10">Cofactor biosynthesis; coenzyme F0 biosynthesis.</text>
</comment>
<dbReference type="InterPro" id="IPR007197">
    <property type="entry name" value="rSAM"/>
</dbReference>
<dbReference type="GO" id="GO:0044689">
    <property type="term" value="F:7,8-didemethyl-8-hydroxy-5-deazariboflavin synthase activity"/>
    <property type="evidence" value="ECO:0007669"/>
    <property type="project" value="UniProtKB-EC"/>
</dbReference>
<dbReference type="Gene3D" id="3.20.20.70">
    <property type="entry name" value="Aldolase class I"/>
    <property type="match status" value="1"/>
</dbReference>
<feature type="domain" description="Radical SAM core" evidence="11">
    <location>
        <begin position="38"/>
        <end position="283"/>
    </location>
</feature>
<evidence type="ECO:0000256" key="7">
    <source>
        <dbReference type="ARBA" id="ARBA00023014"/>
    </source>
</evidence>
<dbReference type="GO" id="GO:0051539">
    <property type="term" value="F:4 iron, 4 sulfur cluster binding"/>
    <property type="evidence" value="ECO:0007669"/>
    <property type="project" value="UniProtKB-KW"/>
</dbReference>
<comment type="cofactor">
    <cofactor evidence="10">
        <name>[4Fe-4S] cluster</name>
        <dbReference type="ChEBI" id="CHEBI:49883"/>
    </cofactor>
    <text evidence="10">Binds 1 [4Fe-4S] cluster. The cluster is coordinated with 3 cysteines and an exchangeable S-adenosyl-L-methionine.</text>
</comment>
<dbReference type="InterPro" id="IPR013785">
    <property type="entry name" value="Aldolase_TIM"/>
</dbReference>
<comment type="similarity">
    <text evidence="10">Belongs to the radical SAM superfamily. CofG family.</text>
</comment>
<keyword evidence="4 10" id="KW-0949">S-adenosyl-L-methionine</keyword>
<keyword evidence="5 10" id="KW-0479">Metal-binding</keyword>
<protein>
    <recommendedName>
        <fullName evidence="2 10">7,8-didemethyl-8-hydroxy-5-deazariboflavin synthase</fullName>
        <ecNumber evidence="2 10">4.3.1.32</ecNumber>
    </recommendedName>
    <alternativeName>
        <fullName evidence="10">FO synthase subunit 1</fullName>
    </alternativeName>
</protein>
<dbReference type="NCBIfam" id="TIGR03550">
    <property type="entry name" value="F420_cofG"/>
    <property type="match status" value="1"/>
</dbReference>
<evidence type="ECO:0000256" key="2">
    <source>
        <dbReference type="ARBA" id="ARBA00012126"/>
    </source>
</evidence>
<gene>
    <name evidence="10 12" type="primary">cofG</name>
    <name evidence="12" type="ORF">HYG87_05130</name>
</gene>
<dbReference type="SFLD" id="SFLDF00294">
    <property type="entry name" value="7_8-didemethyl-8-hydroxy-5-dea"/>
    <property type="match status" value="1"/>
</dbReference>
<sequence length="367" mass="41764">MSLKSFSRHEIINLLSSKGGEVLNLMKDANSKREHPHITFSKNVFLPLTELCRNDCGYCTFKKTPDTVSKDILMYPTKVLLSLKKAEKYGCKEALFTFGERPEEINPLKEVLNKLGFANMVEYLYHICQETLNKTSLLPHSNPGTISYADLKMLKEVNASMGLMLESSSQRLMSTIAHEKSPGKNPWLRLQTIENAGKLKIPFTTGIIVGIGETLQERAESLLELRRIQDKYGHIQEIIIQNFHSKPGIAMEKHKEPSILEMIKTVCVARLIFPDISIQLPPNLNPETAQIFLMCGLDDWGGVSPLTPDFVNPEAPWPEIEELKKLTTEAGYLLKERLAVYPRYMHPEYLSEQILEKIADLKFYNLK</sequence>
<dbReference type="OrthoDB" id="35347at2157"/>
<name>A0A8T8K3T7_9EURY</name>
<dbReference type="HAMAP" id="MF_01611">
    <property type="entry name" value="FO_synth_sub1"/>
    <property type="match status" value="1"/>
</dbReference>
<dbReference type="SFLD" id="SFLDS00029">
    <property type="entry name" value="Radical_SAM"/>
    <property type="match status" value="1"/>
</dbReference>
<dbReference type="Proteomes" id="UP000681041">
    <property type="component" value="Chromosome"/>
</dbReference>
<dbReference type="SFLD" id="SFLDG01064">
    <property type="entry name" value="F420__menaquinone_cofactor_bio"/>
    <property type="match status" value="1"/>
</dbReference>
<comment type="subunit">
    <text evidence="10">The FO synthase complex consists of two subunits, CofG and CofH.</text>
</comment>
<keyword evidence="6 10" id="KW-0408">Iron</keyword>
<keyword evidence="7 10" id="KW-0411">Iron-sulfur</keyword>
<feature type="binding site" evidence="10">
    <location>
        <position position="52"/>
    </location>
    <ligand>
        <name>[4Fe-4S] cluster</name>
        <dbReference type="ChEBI" id="CHEBI:49883"/>
        <note>4Fe-4S-S-AdoMet</note>
    </ligand>
</feature>
<feature type="binding site" evidence="10">
    <location>
        <position position="56"/>
    </location>
    <ligand>
        <name>[4Fe-4S] cluster</name>
        <dbReference type="ChEBI" id="CHEBI:49883"/>
        <note>4Fe-4S-S-AdoMet</note>
    </ligand>
</feature>
<dbReference type="PROSITE" id="PS51918">
    <property type="entry name" value="RADICAL_SAM"/>
    <property type="match status" value="1"/>
</dbReference>
<dbReference type="CDD" id="cd01335">
    <property type="entry name" value="Radical_SAM"/>
    <property type="match status" value="1"/>
</dbReference>
<dbReference type="GO" id="GO:0016765">
    <property type="term" value="F:transferase activity, transferring alkyl or aryl (other than methyl) groups"/>
    <property type="evidence" value="ECO:0007669"/>
    <property type="project" value="InterPro"/>
</dbReference>
<evidence type="ECO:0000313" key="12">
    <source>
        <dbReference type="EMBL" id="QUH23196.1"/>
    </source>
</evidence>
<dbReference type="InterPro" id="IPR019939">
    <property type="entry name" value="CofG_family"/>
</dbReference>
<dbReference type="AlphaFoldDB" id="A0A8T8K3T7"/>
<keyword evidence="8 10" id="KW-0456">Lyase</keyword>
<comment type="catalytic activity">
    <reaction evidence="9 10">
        <text>5-amino-5-(4-hydroxybenzyl)-6-(D-ribitylimino)-5,6-dihydrouracil + S-adenosyl-L-methionine = 7,8-didemethyl-8-hydroxy-5-deazariboflavin + 5'-deoxyadenosine + L-methionine + NH4(+) + H(+)</text>
        <dbReference type="Rhea" id="RHEA:55204"/>
        <dbReference type="ChEBI" id="CHEBI:15378"/>
        <dbReference type="ChEBI" id="CHEBI:17319"/>
        <dbReference type="ChEBI" id="CHEBI:28938"/>
        <dbReference type="ChEBI" id="CHEBI:57844"/>
        <dbReference type="ChEBI" id="CHEBI:59789"/>
        <dbReference type="ChEBI" id="CHEBI:59904"/>
        <dbReference type="ChEBI" id="CHEBI:85936"/>
        <dbReference type="EC" id="4.3.1.32"/>
    </reaction>
</comment>
<evidence type="ECO:0000256" key="8">
    <source>
        <dbReference type="ARBA" id="ARBA00023239"/>
    </source>
</evidence>
<reference evidence="12" key="1">
    <citation type="submission" date="2020-07" db="EMBL/GenBank/DDBJ databases">
        <title>Methanobacterium. sp. MethCan genome.</title>
        <authorList>
            <person name="Postec A."/>
            <person name="Quemeneur M."/>
        </authorList>
    </citation>
    <scope>NUCLEOTIDE SEQUENCE</scope>
    <source>
        <strain evidence="12">MethCAN</strain>
    </source>
</reference>
<dbReference type="SMART" id="SM00729">
    <property type="entry name" value="Elp3"/>
    <property type="match status" value="1"/>
</dbReference>
<feature type="binding site" evidence="10">
    <location>
        <position position="59"/>
    </location>
    <ligand>
        <name>[4Fe-4S] cluster</name>
        <dbReference type="ChEBI" id="CHEBI:49883"/>
        <note>4Fe-4S-S-AdoMet</note>
    </ligand>
</feature>
<accession>A0A8T8K3T7</accession>
<dbReference type="SFLD" id="SFLDG01388">
    <property type="entry name" value="7_8-didemethyl-8-hydroxy-5-dea"/>
    <property type="match status" value="1"/>
</dbReference>
<keyword evidence="3 10" id="KW-0004">4Fe-4S</keyword>
<evidence type="ECO:0000256" key="4">
    <source>
        <dbReference type="ARBA" id="ARBA00022691"/>
    </source>
</evidence>
<dbReference type="RefSeq" id="WP_211534143.1">
    <property type="nucleotide sequence ID" value="NZ_CP058560.1"/>
</dbReference>
<organism evidence="12 13">
    <name type="scientific">Methanobacterium alkalithermotolerans</name>
    <dbReference type="NCBI Taxonomy" id="2731220"/>
    <lineage>
        <taxon>Archaea</taxon>
        <taxon>Methanobacteriati</taxon>
        <taxon>Methanobacteriota</taxon>
        <taxon>Methanomada group</taxon>
        <taxon>Methanobacteria</taxon>
        <taxon>Methanobacteriales</taxon>
        <taxon>Methanobacteriaceae</taxon>
        <taxon>Methanobacterium</taxon>
    </lineage>
</organism>
<keyword evidence="13" id="KW-1185">Reference proteome</keyword>
<evidence type="ECO:0000256" key="9">
    <source>
        <dbReference type="ARBA" id="ARBA00048974"/>
    </source>
</evidence>
<evidence type="ECO:0000256" key="10">
    <source>
        <dbReference type="HAMAP-Rule" id="MF_01611"/>
    </source>
</evidence>
<dbReference type="PANTHER" id="PTHR43076:SF15">
    <property type="entry name" value="7,8-DIDEMETHYL-8-HYDROXY-5-DEAZARIBOFLAVIN SYNTHASE"/>
    <property type="match status" value="1"/>
</dbReference>
<dbReference type="PANTHER" id="PTHR43076">
    <property type="entry name" value="FO SYNTHASE (COFH)"/>
    <property type="match status" value="1"/>
</dbReference>
<proteinExistence type="inferred from homology"/>